<evidence type="ECO:0000313" key="3">
    <source>
        <dbReference type="Proteomes" id="UP001596060"/>
    </source>
</evidence>
<dbReference type="EMBL" id="JBHSLU010000043">
    <property type="protein sequence ID" value="MFC5506440.1"/>
    <property type="molecule type" value="Genomic_DNA"/>
</dbReference>
<reference evidence="3" key="1">
    <citation type="journal article" date="2019" name="Int. J. Syst. Evol. Microbiol.">
        <title>The Global Catalogue of Microorganisms (GCM) 10K type strain sequencing project: providing services to taxonomists for standard genome sequencing and annotation.</title>
        <authorList>
            <consortium name="The Broad Institute Genomics Platform"/>
            <consortium name="The Broad Institute Genome Sequencing Center for Infectious Disease"/>
            <person name="Wu L."/>
            <person name="Ma J."/>
        </authorList>
    </citation>
    <scope>NUCLEOTIDE SEQUENCE [LARGE SCALE GENOMIC DNA]</scope>
    <source>
        <strain evidence="3">CCUG 43117</strain>
    </source>
</reference>
<dbReference type="Proteomes" id="UP001596060">
    <property type="component" value="Unassembled WGS sequence"/>
</dbReference>
<evidence type="ECO:0000313" key="2">
    <source>
        <dbReference type="EMBL" id="MFC5506440.1"/>
    </source>
</evidence>
<evidence type="ECO:0000256" key="1">
    <source>
        <dbReference type="SAM" id="Phobius"/>
    </source>
</evidence>
<keyword evidence="3" id="KW-1185">Reference proteome</keyword>
<keyword evidence="1" id="KW-1133">Transmembrane helix</keyword>
<gene>
    <name evidence="2" type="ORF">ACFPN9_14365</name>
</gene>
<comment type="caution">
    <text evidence="2">The sequence shown here is derived from an EMBL/GenBank/DDBJ whole genome shotgun (WGS) entry which is preliminary data.</text>
</comment>
<organism evidence="2 3">
    <name type="scientific">Bosea massiliensis</name>
    <dbReference type="NCBI Taxonomy" id="151419"/>
    <lineage>
        <taxon>Bacteria</taxon>
        <taxon>Pseudomonadati</taxon>
        <taxon>Pseudomonadota</taxon>
        <taxon>Alphaproteobacteria</taxon>
        <taxon>Hyphomicrobiales</taxon>
        <taxon>Boseaceae</taxon>
        <taxon>Bosea</taxon>
    </lineage>
</organism>
<keyword evidence="1" id="KW-0812">Transmembrane</keyword>
<proteinExistence type="predicted"/>
<feature type="transmembrane region" description="Helical" evidence="1">
    <location>
        <begin position="37"/>
        <end position="60"/>
    </location>
</feature>
<accession>A0ABW0P1U7</accession>
<sequence length="61" mass="5639">MIIFAALATGCLAALLTGAVGGVAVGKSALGTELAAYMGGLYGAIAGGAAVVATVVVLSLT</sequence>
<name>A0ABW0P1U7_9HYPH</name>
<dbReference type="RefSeq" id="WP_068078336.1">
    <property type="nucleotide sequence ID" value="NZ_JBHSLU010000043.1"/>
</dbReference>
<protein>
    <submittedName>
        <fullName evidence="2">Uncharacterized protein</fullName>
    </submittedName>
</protein>
<keyword evidence="1" id="KW-0472">Membrane</keyword>